<evidence type="ECO:0000259" key="2">
    <source>
        <dbReference type="Pfam" id="PF00501"/>
    </source>
</evidence>
<dbReference type="AlphaFoldDB" id="A0A8E2DTZ1"/>
<dbReference type="PANTHER" id="PTHR43201">
    <property type="entry name" value="ACYL-COA SYNTHETASE"/>
    <property type="match status" value="1"/>
</dbReference>
<organism evidence="3 4">
    <name type="scientific">Obba rivulosa</name>
    <dbReference type="NCBI Taxonomy" id="1052685"/>
    <lineage>
        <taxon>Eukaryota</taxon>
        <taxon>Fungi</taxon>
        <taxon>Dikarya</taxon>
        <taxon>Basidiomycota</taxon>
        <taxon>Agaricomycotina</taxon>
        <taxon>Agaricomycetes</taxon>
        <taxon>Polyporales</taxon>
        <taxon>Gelatoporiaceae</taxon>
        <taxon>Obba</taxon>
    </lineage>
</organism>
<reference evidence="3 4" key="1">
    <citation type="submission" date="2016-07" db="EMBL/GenBank/DDBJ databases">
        <title>Draft genome of the white-rot fungus Obba rivulosa 3A-2.</title>
        <authorList>
            <consortium name="DOE Joint Genome Institute"/>
            <person name="Miettinen O."/>
            <person name="Riley R."/>
            <person name="Acob R."/>
            <person name="Barry K."/>
            <person name="Cullen D."/>
            <person name="De Vries R."/>
            <person name="Hainaut M."/>
            <person name="Hatakka A."/>
            <person name="Henrissat B."/>
            <person name="Hilden K."/>
            <person name="Kuo R."/>
            <person name="Labutti K."/>
            <person name="Lipzen A."/>
            <person name="Makela M.R."/>
            <person name="Sandor L."/>
            <person name="Spatafora J.W."/>
            <person name="Grigoriev I.V."/>
            <person name="Hibbett D.S."/>
        </authorList>
    </citation>
    <scope>NUCLEOTIDE SEQUENCE [LARGE SCALE GENOMIC DNA]</scope>
    <source>
        <strain evidence="3 4">3A-2</strain>
    </source>
</reference>
<dbReference type="OrthoDB" id="429813at2759"/>
<dbReference type="Gene3D" id="3.30.300.30">
    <property type="match status" value="1"/>
</dbReference>
<proteinExistence type="inferred from homology"/>
<evidence type="ECO:0000313" key="4">
    <source>
        <dbReference type="Proteomes" id="UP000250043"/>
    </source>
</evidence>
<dbReference type="EMBL" id="KV722334">
    <property type="protein sequence ID" value="OCH95760.1"/>
    <property type="molecule type" value="Genomic_DNA"/>
</dbReference>
<gene>
    <name evidence="3" type="ORF">OBBRIDRAFT_787970</name>
</gene>
<dbReference type="GO" id="GO:0031956">
    <property type="term" value="F:medium-chain fatty acid-CoA ligase activity"/>
    <property type="evidence" value="ECO:0007669"/>
    <property type="project" value="TreeGrafter"/>
</dbReference>
<dbReference type="Pfam" id="PF23562">
    <property type="entry name" value="AMP-binding_C_3"/>
    <property type="match status" value="1"/>
</dbReference>
<dbReference type="InterPro" id="IPR042099">
    <property type="entry name" value="ANL_N_sf"/>
</dbReference>
<accession>A0A8E2DTZ1</accession>
<dbReference type="SUPFAM" id="SSF56801">
    <property type="entry name" value="Acetyl-CoA synthetase-like"/>
    <property type="match status" value="1"/>
</dbReference>
<sequence>MPATYRTHLTVLQEVASLHPTATAFRVPQLEPTTQRILEWDAISFAQFHSDVEHFARYWGALLQARGIALRSVVGVWIGGMTYVDVLHIYAIVRAGYIPQLFSLRLPSPDVIFELLAKSDGKALIYDISYEGLVSSSPVPTHAAIDARACAVSDIPLPPLQPLVDGSDTVMIFHTSGSTSGSPKLIPSTYAWWDHAITKGWQVMKPKKHRNNERQDVTVWMGSMCHIGQTFMFVGTIQHASCTVQYTKQAFSSEELLDMIDRCGLTRINQFPTFLAIHLRESRYNPKLLEKLQQLDEIFISGLMLTPEDEQWVHNNGIRITNCYGSTEGTAMMLSDDDDRIGDIRPLRPIPGTQYRFVPVTSSEDEDEYRNPHMQLRELVVLSSSPDCPHPSLRRKDDGHYHTGDLFLELAPGKFVFRGRDDDWIKTENSLRCDTKAIEDNVRTTCADLVDDCIVVGNSRPSPALFVEPKGTISPETLKKEIIRRTRHFHSRRYMHERIVSPDFIVVVPPRTLPRTSTKGNIRRRAVEESFRTQLDQIYGVQH</sequence>
<dbReference type="Pfam" id="PF00501">
    <property type="entry name" value="AMP-binding"/>
    <property type="match status" value="1"/>
</dbReference>
<name>A0A8E2DTZ1_9APHY</name>
<evidence type="ECO:0000313" key="3">
    <source>
        <dbReference type="EMBL" id="OCH95760.1"/>
    </source>
</evidence>
<dbReference type="PANTHER" id="PTHR43201:SF8">
    <property type="entry name" value="ACYL-COA SYNTHETASE FAMILY MEMBER 3"/>
    <property type="match status" value="1"/>
</dbReference>
<dbReference type="GO" id="GO:0006631">
    <property type="term" value="P:fatty acid metabolic process"/>
    <property type="evidence" value="ECO:0007669"/>
    <property type="project" value="TreeGrafter"/>
</dbReference>
<dbReference type="InterPro" id="IPR045851">
    <property type="entry name" value="AMP-bd_C_sf"/>
</dbReference>
<dbReference type="Gene3D" id="3.40.50.12780">
    <property type="entry name" value="N-terminal domain of ligase-like"/>
    <property type="match status" value="1"/>
</dbReference>
<comment type="similarity">
    <text evidence="1">Belongs to the ATP-dependent AMP-binding enzyme family.</text>
</comment>
<protein>
    <submittedName>
        <fullName evidence="3">Acetyl-CoA synthetase-like protein</fullName>
    </submittedName>
</protein>
<feature type="domain" description="AMP-dependent synthetase/ligase" evidence="2">
    <location>
        <begin position="16"/>
        <end position="358"/>
    </location>
</feature>
<keyword evidence="4" id="KW-1185">Reference proteome</keyword>
<dbReference type="Proteomes" id="UP000250043">
    <property type="component" value="Unassembled WGS sequence"/>
</dbReference>
<dbReference type="InterPro" id="IPR000873">
    <property type="entry name" value="AMP-dep_synth/lig_dom"/>
</dbReference>
<evidence type="ECO:0000256" key="1">
    <source>
        <dbReference type="ARBA" id="ARBA00006432"/>
    </source>
</evidence>